<dbReference type="EMBL" id="CYKH01002222">
    <property type="protein sequence ID" value="CUG94171.1"/>
    <property type="molecule type" value="Genomic_DNA"/>
</dbReference>
<dbReference type="AlphaFoldDB" id="A0A0S4JXP9"/>
<keyword evidence="3" id="KW-1133">Transmembrane helix</keyword>
<protein>
    <submittedName>
        <fullName evidence="4">Transmembrane protein, putative</fullName>
    </submittedName>
</protein>
<dbReference type="OMA" id="WVCHLTR"/>
<evidence type="ECO:0000256" key="3">
    <source>
        <dbReference type="SAM" id="Phobius"/>
    </source>
</evidence>
<evidence type="ECO:0000256" key="2">
    <source>
        <dbReference type="SAM" id="MobiDB-lite"/>
    </source>
</evidence>
<feature type="region of interest" description="Disordered" evidence="2">
    <location>
        <begin position="279"/>
        <end position="308"/>
    </location>
</feature>
<keyword evidence="3" id="KW-0472">Membrane</keyword>
<sequence length="308" mass="35044">MSSVLEIWQLSTKSQCLNMCIFCVYCKSCCVPLLFFFLQRIRTTGTKMRRSVLALWQSGVHVPKGKGFNAARMANWPEAKIPDNFHFQEEQRFRLKAVPRDTGKIPRDFLLTVLYRHQPCEIDKLWDFCSADPRCVLDSKRHLRAVLKQAREEGFLSLEKIASSADNTAVVDWHCVLSRERYGEVKQMVAKVADASSIASASGLRGGNITETTESLNAFRELNEEAKKEHKAMLEKQVAETTEMLRKFQRTEIDYLPYTDLNGKVQFMWWYEARDRSNRAAESLPEGNSGDLVPAEESAAATTTTSNA</sequence>
<keyword evidence="5" id="KW-1185">Reference proteome</keyword>
<name>A0A0S4JXP9_BODSA</name>
<dbReference type="Proteomes" id="UP000051952">
    <property type="component" value="Unassembled WGS sequence"/>
</dbReference>
<dbReference type="OrthoDB" id="275697at2759"/>
<feature type="transmembrane region" description="Helical" evidence="3">
    <location>
        <begin position="16"/>
        <end position="38"/>
    </location>
</feature>
<feature type="coiled-coil region" evidence="1">
    <location>
        <begin position="209"/>
        <end position="251"/>
    </location>
</feature>
<keyword evidence="3 4" id="KW-0812">Transmembrane</keyword>
<evidence type="ECO:0000313" key="4">
    <source>
        <dbReference type="EMBL" id="CUG94171.1"/>
    </source>
</evidence>
<accession>A0A0S4JXP9</accession>
<reference evidence="5" key="1">
    <citation type="submission" date="2015-09" db="EMBL/GenBank/DDBJ databases">
        <authorList>
            <consortium name="Pathogen Informatics"/>
        </authorList>
    </citation>
    <scope>NUCLEOTIDE SEQUENCE [LARGE SCALE GENOMIC DNA]</scope>
    <source>
        <strain evidence="5">Lake Konstanz</strain>
    </source>
</reference>
<organism evidence="4 5">
    <name type="scientific">Bodo saltans</name>
    <name type="common">Flagellated protozoan</name>
    <dbReference type="NCBI Taxonomy" id="75058"/>
    <lineage>
        <taxon>Eukaryota</taxon>
        <taxon>Discoba</taxon>
        <taxon>Euglenozoa</taxon>
        <taxon>Kinetoplastea</taxon>
        <taxon>Metakinetoplastina</taxon>
        <taxon>Eubodonida</taxon>
        <taxon>Bodonidae</taxon>
        <taxon>Bodo</taxon>
    </lineage>
</organism>
<dbReference type="VEuPathDB" id="TriTrypDB:BSAL_46850"/>
<feature type="compositionally biased region" description="Low complexity" evidence="2">
    <location>
        <begin position="295"/>
        <end position="308"/>
    </location>
</feature>
<keyword evidence="1" id="KW-0175">Coiled coil</keyword>
<proteinExistence type="predicted"/>
<evidence type="ECO:0000256" key="1">
    <source>
        <dbReference type="SAM" id="Coils"/>
    </source>
</evidence>
<gene>
    <name evidence="4" type="ORF">BSAL_46850</name>
</gene>
<evidence type="ECO:0000313" key="5">
    <source>
        <dbReference type="Proteomes" id="UP000051952"/>
    </source>
</evidence>